<organism evidence="1 2">
    <name type="scientific">Candidatus Azambacteria bacterium GW2011_GWB1_42_17</name>
    <dbReference type="NCBI Taxonomy" id="1618615"/>
    <lineage>
        <taxon>Bacteria</taxon>
        <taxon>Candidatus Azamiibacteriota</taxon>
    </lineage>
</organism>
<dbReference type="AlphaFoldDB" id="A0A0G1BEN6"/>
<protein>
    <recommendedName>
        <fullName evidence="3">Helix-turn-helix domain-containing protein</fullName>
    </recommendedName>
</protein>
<name>A0A0G1BEN6_9BACT</name>
<gene>
    <name evidence="1" type="ORF">UV07_C0002G0017</name>
</gene>
<evidence type="ECO:0008006" key="3">
    <source>
        <dbReference type="Google" id="ProtNLM"/>
    </source>
</evidence>
<dbReference type="Proteomes" id="UP000033986">
    <property type="component" value="Unassembled WGS sequence"/>
</dbReference>
<accession>A0A0G1BEN6</accession>
<dbReference type="EMBL" id="LCDB01000002">
    <property type="protein sequence ID" value="KKS44831.1"/>
    <property type="molecule type" value="Genomic_DNA"/>
</dbReference>
<reference evidence="1 2" key="1">
    <citation type="journal article" date="2015" name="Nature">
        <title>rRNA introns, odd ribosomes, and small enigmatic genomes across a large radiation of phyla.</title>
        <authorList>
            <person name="Brown C.T."/>
            <person name="Hug L.A."/>
            <person name="Thomas B.C."/>
            <person name="Sharon I."/>
            <person name="Castelle C.J."/>
            <person name="Singh A."/>
            <person name="Wilkins M.J."/>
            <person name="Williams K.H."/>
            <person name="Banfield J.F."/>
        </authorList>
    </citation>
    <scope>NUCLEOTIDE SEQUENCE [LARGE SCALE GENOMIC DNA]</scope>
</reference>
<evidence type="ECO:0000313" key="1">
    <source>
        <dbReference type="EMBL" id="KKS44831.1"/>
    </source>
</evidence>
<sequence>MDKSEPLKYLSLKTASESYGYTRDHLGLMIRRGKLKGQKLGNYYVTTKEWMIEYVNNFADPNHPKLKNKMSNKFLIEAMESGKKTALILSSKNNGQITKISKQLAKTPAPNELIKDLQKELIDLMPVPQDVNRKTLKNNEIFTENYHFTPTESPYIILPIRKMEEIEKNRVLNRLNGADSNTESV</sequence>
<evidence type="ECO:0000313" key="2">
    <source>
        <dbReference type="Proteomes" id="UP000033986"/>
    </source>
</evidence>
<proteinExistence type="predicted"/>
<comment type="caution">
    <text evidence="1">The sequence shown here is derived from an EMBL/GenBank/DDBJ whole genome shotgun (WGS) entry which is preliminary data.</text>
</comment>